<dbReference type="Proteomes" id="UP000236454">
    <property type="component" value="Unassembled WGS sequence"/>
</dbReference>
<feature type="transmembrane region" description="Helical" evidence="1">
    <location>
        <begin position="239"/>
        <end position="257"/>
    </location>
</feature>
<dbReference type="Gene3D" id="2.40.128.110">
    <property type="entry name" value="Lipid/polyisoprenoid-binding, YceI-like"/>
    <property type="match status" value="1"/>
</dbReference>
<gene>
    <name evidence="3" type="ORF">SAMN05216474_1157</name>
</gene>
<feature type="transmembrane region" description="Helical" evidence="1">
    <location>
        <begin position="30"/>
        <end position="48"/>
    </location>
</feature>
<dbReference type="AlphaFoldDB" id="A0A1I6YTA9"/>
<keyword evidence="1" id="KW-0812">Transmembrane</keyword>
<name>A0A1I6YTA9_9FLAO</name>
<feature type="transmembrane region" description="Helical" evidence="1">
    <location>
        <begin position="161"/>
        <end position="190"/>
    </location>
</feature>
<evidence type="ECO:0000256" key="1">
    <source>
        <dbReference type="SAM" id="Phobius"/>
    </source>
</evidence>
<evidence type="ECO:0000259" key="2">
    <source>
        <dbReference type="SMART" id="SM00867"/>
    </source>
</evidence>
<keyword evidence="4" id="KW-1185">Reference proteome</keyword>
<dbReference type="OrthoDB" id="9811006at2"/>
<feature type="transmembrane region" description="Helical" evidence="1">
    <location>
        <begin position="116"/>
        <end position="141"/>
    </location>
</feature>
<reference evidence="3 4" key="1">
    <citation type="submission" date="2016-10" db="EMBL/GenBank/DDBJ databases">
        <authorList>
            <person name="de Groot N.N."/>
        </authorList>
    </citation>
    <scope>NUCLEOTIDE SEQUENCE [LARGE SCALE GENOMIC DNA]</scope>
    <source>
        <strain evidence="3 4">CGMCC 1.7005</strain>
    </source>
</reference>
<feature type="transmembrane region" description="Helical" evidence="1">
    <location>
        <begin position="269"/>
        <end position="290"/>
    </location>
</feature>
<feature type="transmembrane region" description="Helical" evidence="1">
    <location>
        <begin position="296"/>
        <end position="313"/>
    </location>
</feature>
<dbReference type="EMBL" id="FPAS01000001">
    <property type="protein sequence ID" value="SFT53674.1"/>
    <property type="molecule type" value="Genomic_DNA"/>
</dbReference>
<evidence type="ECO:0000313" key="3">
    <source>
        <dbReference type="EMBL" id="SFT53674.1"/>
    </source>
</evidence>
<dbReference type="InterPro" id="IPR007372">
    <property type="entry name" value="Lipid/polyisoprenoid-bd_YceI"/>
</dbReference>
<dbReference type="InterPro" id="IPR036761">
    <property type="entry name" value="TTHA0802/YceI-like_sf"/>
</dbReference>
<protein>
    <submittedName>
        <fullName evidence="3">Polyisoprenoid-binding protein YceI</fullName>
    </submittedName>
</protein>
<dbReference type="PANTHER" id="PTHR34406:SF1">
    <property type="entry name" value="PROTEIN YCEI"/>
    <property type="match status" value="1"/>
</dbReference>
<dbReference type="PANTHER" id="PTHR34406">
    <property type="entry name" value="PROTEIN YCEI"/>
    <property type="match status" value="1"/>
</dbReference>
<keyword evidence="1" id="KW-1133">Transmembrane helix</keyword>
<dbReference type="RefSeq" id="WP_090247362.1">
    <property type="nucleotide sequence ID" value="NZ_FPAS01000001.1"/>
</dbReference>
<feature type="transmembrane region" description="Helical" evidence="1">
    <location>
        <begin position="60"/>
        <end position="76"/>
    </location>
</feature>
<proteinExistence type="predicted"/>
<dbReference type="SMART" id="SM00867">
    <property type="entry name" value="YceI"/>
    <property type="match status" value="1"/>
</dbReference>
<feature type="domain" description="Lipid/polyisoprenoid-binding YceI-like" evidence="2">
    <location>
        <begin position="378"/>
        <end position="536"/>
    </location>
</feature>
<evidence type="ECO:0000313" key="4">
    <source>
        <dbReference type="Proteomes" id="UP000236454"/>
    </source>
</evidence>
<organism evidence="3 4">
    <name type="scientific">Lishizhenia tianjinensis</name>
    <dbReference type="NCBI Taxonomy" id="477690"/>
    <lineage>
        <taxon>Bacteria</taxon>
        <taxon>Pseudomonadati</taxon>
        <taxon>Bacteroidota</taxon>
        <taxon>Flavobacteriia</taxon>
        <taxon>Flavobacteriales</taxon>
        <taxon>Crocinitomicaceae</taxon>
        <taxon>Lishizhenia</taxon>
    </lineage>
</organism>
<feature type="transmembrane region" description="Helical" evidence="1">
    <location>
        <begin position="325"/>
        <end position="342"/>
    </location>
</feature>
<keyword evidence="1" id="KW-0472">Membrane</keyword>
<feature type="transmembrane region" description="Helical" evidence="1">
    <location>
        <begin position="202"/>
        <end position="227"/>
    </location>
</feature>
<sequence length="537" mass="59480">MVTITITTFFIFSLLAHFLQQKNKLQYYKRLHFTVLGAGLLLVNYSAFESQIEVNLPLPSLLLSVLGGSFVIAIIFKRITHMAFAFIPVVASSVFFFLPAYELNYYGNIVSGNNDLFAFAILGAITPILTHAAKLLVSNLVVKYGNVVWKEQQENQLETLITYAFIGGLALMSSQMLGALGLIVAATFYLSTTILSEDKLGINNILAFSASASLFLLTLVPFLLSYGNFEVLDFSRGEVLAGLFMSGLLLLFHRIFLRFATNSQTGWSYLYLAKNFLFPIFITFVLAILYTQKENLGGILSLAALVIGLAILTPVKSYSSNRVSVPVDLGVLAMALFMLPYIKPVVIEEKSDLALIQKEEGVSVEEQKGESLELAKGNWDVVSDKSTLKFALGPDKGRTEGVFNEIKGTFQVPADITKSKFFIQIPVASLSTFVDMRDEHLMGAEYFDAEKYPTLLFRSKEVVANGDQYTAKGSFKMKGIENDLEVNFKVLGVAEKEDKKVLILNVKSSLDRTKYGMDSDPSIGDVVDFDFQVQLEK</sequence>
<dbReference type="Pfam" id="PF04264">
    <property type="entry name" value="YceI"/>
    <property type="match status" value="1"/>
</dbReference>
<accession>A0A1I6YTA9</accession>
<dbReference type="STRING" id="477690.SAMN05216474_1157"/>
<feature type="transmembrane region" description="Helical" evidence="1">
    <location>
        <begin position="82"/>
        <end position="104"/>
    </location>
</feature>
<dbReference type="SUPFAM" id="SSF101874">
    <property type="entry name" value="YceI-like"/>
    <property type="match status" value="1"/>
</dbReference>